<comment type="caution">
    <text evidence="2">The sequence shown here is derived from an EMBL/GenBank/DDBJ whole genome shotgun (WGS) entry which is preliminary data.</text>
</comment>
<dbReference type="GO" id="GO:0003676">
    <property type="term" value="F:nucleic acid binding"/>
    <property type="evidence" value="ECO:0007669"/>
    <property type="project" value="InterPro"/>
</dbReference>
<dbReference type="InterPro" id="IPR036397">
    <property type="entry name" value="RNaseH_sf"/>
</dbReference>
<reference evidence="2" key="1">
    <citation type="submission" date="2018-11" db="EMBL/GenBank/DDBJ databases">
        <authorList>
            <person name="Alioto T."/>
            <person name="Alioto T."/>
        </authorList>
    </citation>
    <scope>NUCLEOTIDE SEQUENCE</scope>
</reference>
<accession>A0A8B6EHW5</accession>
<dbReference type="InterPro" id="IPR009057">
    <property type="entry name" value="Homeodomain-like_sf"/>
</dbReference>
<dbReference type="SUPFAM" id="SSF46689">
    <property type="entry name" value="Homeodomain-like"/>
    <property type="match status" value="1"/>
</dbReference>
<dbReference type="Gene3D" id="3.30.420.10">
    <property type="entry name" value="Ribonuclease H-like superfamily/Ribonuclease H"/>
    <property type="match status" value="1"/>
</dbReference>
<evidence type="ECO:0000256" key="1">
    <source>
        <dbReference type="SAM" id="MobiDB-lite"/>
    </source>
</evidence>
<protein>
    <submittedName>
        <fullName evidence="2">Uncharacterized protein</fullName>
    </submittedName>
</protein>
<feature type="compositionally biased region" description="Basic and acidic residues" evidence="1">
    <location>
        <begin position="45"/>
        <end position="54"/>
    </location>
</feature>
<gene>
    <name evidence="2" type="ORF">MGAL_10B029648</name>
</gene>
<dbReference type="OrthoDB" id="8630911at2759"/>
<name>A0A8B6EHW5_MYTGA</name>
<evidence type="ECO:0000313" key="2">
    <source>
        <dbReference type="EMBL" id="VDI34416.1"/>
    </source>
</evidence>
<feature type="region of interest" description="Disordered" evidence="1">
    <location>
        <begin position="45"/>
        <end position="64"/>
    </location>
</feature>
<organism evidence="2 3">
    <name type="scientific">Mytilus galloprovincialis</name>
    <name type="common">Mediterranean mussel</name>
    <dbReference type="NCBI Taxonomy" id="29158"/>
    <lineage>
        <taxon>Eukaryota</taxon>
        <taxon>Metazoa</taxon>
        <taxon>Spiralia</taxon>
        <taxon>Lophotrochozoa</taxon>
        <taxon>Mollusca</taxon>
        <taxon>Bivalvia</taxon>
        <taxon>Autobranchia</taxon>
        <taxon>Pteriomorphia</taxon>
        <taxon>Mytilida</taxon>
        <taxon>Mytiloidea</taxon>
        <taxon>Mytilidae</taxon>
        <taxon>Mytilinae</taxon>
        <taxon>Mytilus</taxon>
    </lineage>
</organism>
<dbReference type="EMBL" id="UYJE01005145">
    <property type="protein sequence ID" value="VDI34416.1"/>
    <property type="molecule type" value="Genomic_DNA"/>
</dbReference>
<proteinExistence type="predicted"/>
<dbReference type="AlphaFoldDB" id="A0A8B6EHW5"/>
<sequence>MPRLRQNERERAIGMLAVGITQVQVAYHFNVSRMTIVRLKTRLRDTGTTHDRSRSGRPSETTDGRARVYWRRNEQFSEACMQETDRFGGGGGLMVWGGITYQERTELKIIDGNLNATSNISRFIAIELNIFGTNLDEVSEMANIQQKHSPSSEQHFSGNGQHLQDFIRRLVDSMRRRSQAVINARGGHTRN</sequence>
<dbReference type="Proteomes" id="UP000596742">
    <property type="component" value="Unassembled WGS sequence"/>
</dbReference>
<evidence type="ECO:0000313" key="3">
    <source>
        <dbReference type="Proteomes" id="UP000596742"/>
    </source>
</evidence>
<keyword evidence="3" id="KW-1185">Reference proteome</keyword>